<dbReference type="PATRIC" id="fig|1150600.3.peg.1756"/>
<dbReference type="STRING" id="1150600.ADIARSV_1783"/>
<reference evidence="1 2" key="1">
    <citation type="journal article" date="2013" name="Genome Announc.">
        <title>Draft Genome Sequence of Arcticibacter svalbardensis Strain MN12-7T, a Member of the Family Sphingobacteriaceae Isolated from an Arctic Soil Sample.</title>
        <authorList>
            <person name="Shivaji S."/>
            <person name="Ara S."/>
            <person name="Prasad S."/>
            <person name="Manasa B.P."/>
            <person name="Begum Z."/>
            <person name="Singh A."/>
            <person name="Kumar Pinnaka A."/>
        </authorList>
    </citation>
    <scope>NUCLEOTIDE SEQUENCE [LARGE SCALE GENOMIC DNA]</scope>
    <source>
        <strain evidence="1 2">MN12-7</strain>
    </source>
</reference>
<evidence type="ECO:0000313" key="1">
    <source>
        <dbReference type="EMBL" id="EOR94999.1"/>
    </source>
</evidence>
<proteinExistence type="predicted"/>
<accession>R9H191</accession>
<keyword evidence="2" id="KW-1185">Reference proteome</keyword>
<dbReference type="InterPro" id="IPR007357">
    <property type="entry name" value="PhrB-like"/>
</dbReference>
<dbReference type="Proteomes" id="UP000014174">
    <property type="component" value="Unassembled WGS sequence"/>
</dbReference>
<dbReference type="Gene3D" id="3.40.50.620">
    <property type="entry name" value="HUPs"/>
    <property type="match status" value="1"/>
</dbReference>
<dbReference type="EMBL" id="AQPN01000069">
    <property type="protein sequence ID" value="EOR94999.1"/>
    <property type="molecule type" value="Genomic_DNA"/>
</dbReference>
<dbReference type="InterPro" id="IPR036134">
    <property type="entry name" value="Crypto/Photolyase_FAD-like_sf"/>
</dbReference>
<dbReference type="GO" id="GO:0016829">
    <property type="term" value="F:lyase activity"/>
    <property type="evidence" value="ECO:0007669"/>
    <property type="project" value="UniProtKB-KW"/>
</dbReference>
<dbReference type="OrthoDB" id="5288100at2"/>
<evidence type="ECO:0000313" key="2">
    <source>
        <dbReference type="Proteomes" id="UP000014174"/>
    </source>
</evidence>
<dbReference type="AlphaFoldDB" id="R9H191"/>
<dbReference type="Gene3D" id="1.10.579.10">
    <property type="entry name" value="DNA Cyclobutane Dipyrimidine Photolyase, subunit A, domain 3"/>
    <property type="match status" value="1"/>
</dbReference>
<comment type="caution">
    <text evidence="1">The sequence shown here is derived from an EMBL/GenBank/DDBJ whole genome shotgun (WGS) entry which is preliminary data.</text>
</comment>
<dbReference type="Gene3D" id="1.25.40.80">
    <property type="match status" value="1"/>
</dbReference>
<dbReference type="SUPFAM" id="SSF48173">
    <property type="entry name" value="Cryptochrome/photolyase FAD-binding domain"/>
    <property type="match status" value="1"/>
</dbReference>
<dbReference type="PANTHER" id="PTHR38657">
    <property type="entry name" value="SLR1343 PROTEIN"/>
    <property type="match status" value="1"/>
</dbReference>
<dbReference type="InterPro" id="IPR014729">
    <property type="entry name" value="Rossmann-like_a/b/a_fold"/>
</dbReference>
<dbReference type="Gene3D" id="1.10.10.1710">
    <property type="entry name" value="Deoxyribodipyrimidine photolyase-related"/>
    <property type="match status" value="1"/>
</dbReference>
<dbReference type="InterPro" id="IPR052551">
    <property type="entry name" value="UV-DNA_repair_photolyase"/>
</dbReference>
<gene>
    <name evidence="1" type="ORF">ADIARSV_1783</name>
</gene>
<organism evidence="1 2">
    <name type="scientific">Arcticibacter svalbardensis MN12-7</name>
    <dbReference type="NCBI Taxonomy" id="1150600"/>
    <lineage>
        <taxon>Bacteria</taxon>
        <taxon>Pseudomonadati</taxon>
        <taxon>Bacteroidota</taxon>
        <taxon>Sphingobacteriia</taxon>
        <taxon>Sphingobacteriales</taxon>
        <taxon>Sphingobacteriaceae</taxon>
        <taxon>Arcticibacter</taxon>
    </lineage>
</organism>
<sequence>MALSIPTPKILRLILGDQLNSNHSWFKTVDPSVTYVMMEVRTETDYVWHHIQKVASFFSAMRHFADDLKQAGHQVIYIRLNDAGNLQSFQHNLDFLIDKEAFTHFDYQLPDEYRLDHLLKNYAESLLITSQVVDSDHFMSTREELGEFFKGKKTYLMESFYRYMRKKHHVLMQGDEPVNNKWNFDADNRKKLPANHKATPPFVYANDVSEIVDAIKETTIKTIGTIDAKNLIWPVTRAQALEQLAFFVRECLPLFGTYQDAMTPHEWSLYHSRLSFTMNSKMLSPLEVIKRAVQEWTDRPEEIAYNQLEGFVRQIIGWREYIRGVYWLKMPEYASANYFDHQNKLPVWYWTGKTKMNCLKYSINQSLEFAYAHHIQRLMITGNFALLAGVHPDEVDQWYLGIYIDAIEWVEITNTRGMSQFADGGTVGTKPYVSAAAYIDKMSHYCTSCYYYKAKKTGDRSCPFNSLYWNFYDKHEDKLAKNPRIGMMYNLWHKMQADTKAELLEQADYYLKHIDDL</sequence>
<dbReference type="RefSeq" id="WP_016195019.1">
    <property type="nucleotide sequence ID" value="NZ_AQPN01000069.1"/>
</dbReference>
<keyword evidence="1" id="KW-0456">Lyase</keyword>
<dbReference type="Pfam" id="PF04244">
    <property type="entry name" value="DPRP"/>
    <property type="match status" value="1"/>
</dbReference>
<protein>
    <submittedName>
        <fullName evidence="1">Putative deoxyribodipyrimidine photolyase protein</fullName>
    </submittedName>
</protein>
<dbReference type="PANTHER" id="PTHR38657:SF1">
    <property type="entry name" value="SLR1343 PROTEIN"/>
    <property type="match status" value="1"/>
</dbReference>
<dbReference type="eggNOG" id="COG3046">
    <property type="taxonomic scope" value="Bacteria"/>
</dbReference>
<name>R9H191_9SPHI</name>